<dbReference type="Proteomes" id="UP001413721">
    <property type="component" value="Unassembled WGS sequence"/>
</dbReference>
<dbReference type="Pfam" id="PF13193">
    <property type="entry name" value="AMP-binding_C"/>
    <property type="match status" value="1"/>
</dbReference>
<accession>A0ABU9YPK1</accession>
<keyword evidence="7" id="KW-1185">Reference proteome</keyword>
<dbReference type="InterPro" id="IPR042099">
    <property type="entry name" value="ANL_N_sf"/>
</dbReference>
<evidence type="ECO:0000256" key="2">
    <source>
        <dbReference type="ARBA" id="ARBA00022598"/>
    </source>
</evidence>
<dbReference type="PANTHER" id="PTHR43201">
    <property type="entry name" value="ACYL-COA SYNTHETASE"/>
    <property type="match status" value="1"/>
</dbReference>
<sequence length="580" mass="60981">MTDPQADTTVTGPALDAALMAAIAETGTLARLLDRQAARFGAGPMLVAPSVLMPADPDGLATTSFAEMAARSSVLARGLYQAGIRPGEALGVLATNMAITEAHLVQFAAARLGAVLVPLNPRYGDEDLDHALALSDVRMVIAETALMPRLAAARARCGRGFVCVDAAAADGLQALLAAGDAVSGQSWAAPTPSDTADLIFTSGTTGRPKAVVHTQGSAVATGAIFGTALTLGPGDIHHHAVPFFTSSGVHFNPLAALWAGATMIVEPAFDADAILNRIAARRSTVLLSVPSGYLYILDALERRGHDAPDLSSIRIWNYGGAAMPQEAVIALAKRFPDVDQRQNYGMTETGPTGTMLQPDEVLSHPGSVGRPMPLCRVRITDEAGRPQPAGRPGEIEIASPANMAGYHGDATATAATLCDGWVRTGDWGMIDDDGHLHHLDRLKDVIVRGGLKIAARRVEEVLHRVPGVFEAAVIALPHPRLGEDVAAVIVRGRTHEPAPAIDETDQQFIARLTAAARAVLADYETPRRIFITDALPRNPLGKVLKTELRRCYALAMAPNPTPETDPTPDTSPVSTTARQA</sequence>
<gene>
    <name evidence="6" type="ORF">WG926_19975</name>
</gene>
<dbReference type="Gene3D" id="3.40.50.12780">
    <property type="entry name" value="N-terminal domain of ligase-like"/>
    <property type="match status" value="1"/>
</dbReference>
<dbReference type="Gene3D" id="3.30.300.30">
    <property type="match status" value="1"/>
</dbReference>
<dbReference type="PANTHER" id="PTHR43201:SF5">
    <property type="entry name" value="MEDIUM-CHAIN ACYL-COA LIGASE ACSF2, MITOCHONDRIAL"/>
    <property type="match status" value="1"/>
</dbReference>
<evidence type="ECO:0000313" key="7">
    <source>
        <dbReference type="Proteomes" id="UP001413721"/>
    </source>
</evidence>
<dbReference type="RefSeq" id="WP_345938122.1">
    <property type="nucleotide sequence ID" value="NZ_JBBKTW010000007.1"/>
</dbReference>
<reference evidence="6 7" key="1">
    <citation type="submission" date="2024-03" db="EMBL/GenBank/DDBJ databases">
        <title>High-quality draft genome sequencing of Tistrella sp. BH-R2-4.</title>
        <authorList>
            <person name="Dong C."/>
        </authorList>
    </citation>
    <scope>NUCLEOTIDE SEQUENCE [LARGE SCALE GENOMIC DNA]</scope>
    <source>
        <strain evidence="6 7">BH-R2-4</strain>
    </source>
</reference>
<dbReference type="InterPro" id="IPR020845">
    <property type="entry name" value="AMP-binding_CS"/>
</dbReference>
<evidence type="ECO:0000259" key="5">
    <source>
        <dbReference type="Pfam" id="PF13193"/>
    </source>
</evidence>
<feature type="domain" description="AMP-dependent synthetase/ligase" evidence="4">
    <location>
        <begin position="34"/>
        <end position="407"/>
    </location>
</feature>
<dbReference type="PROSITE" id="PS00455">
    <property type="entry name" value="AMP_BINDING"/>
    <property type="match status" value="1"/>
</dbReference>
<feature type="compositionally biased region" description="Low complexity" evidence="3">
    <location>
        <begin position="566"/>
        <end position="580"/>
    </location>
</feature>
<feature type="domain" description="AMP-binding enzyme C-terminal" evidence="5">
    <location>
        <begin position="458"/>
        <end position="542"/>
    </location>
</feature>
<dbReference type="Pfam" id="PF00501">
    <property type="entry name" value="AMP-binding"/>
    <property type="match status" value="1"/>
</dbReference>
<protein>
    <submittedName>
        <fullName evidence="6">Class I adenylate-forming enzyme family protein</fullName>
    </submittedName>
</protein>
<keyword evidence="2" id="KW-0436">Ligase</keyword>
<organism evidence="6 7">
    <name type="scientific">Tistrella arctica</name>
    <dbReference type="NCBI Taxonomy" id="3133430"/>
    <lineage>
        <taxon>Bacteria</taxon>
        <taxon>Pseudomonadati</taxon>
        <taxon>Pseudomonadota</taxon>
        <taxon>Alphaproteobacteria</taxon>
        <taxon>Geminicoccales</taxon>
        <taxon>Geminicoccaceae</taxon>
        <taxon>Tistrella</taxon>
    </lineage>
</organism>
<evidence type="ECO:0000256" key="1">
    <source>
        <dbReference type="ARBA" id="ARBA00006432"/>
    </source>
</evidence>
<comment type="similarity">
    <text evidence="1">Belongs to the ATP-dependent AMP-binding enzyme family.</text>
</comment>
<dbReference type="InterPro" id="IPR000873">
    <property type="entry name" value="AMP-dep_synth/lig_dom"/>
</dbReference>
<name>A0ABU9YPK1_9PROT</name>
<evidence type="ECO:0000259" key="4">
    <source>
        <dbReference type="Pfam" id="PF00501"/>
    </source>
</evidence>
<evidence type="ECO:0000256" key="3">
    <source>
        <dbReference type="SAM" id="MobiDB-lite"/>
    </source>
</evidence>
<dbReference type="SUPFAM" id="SSF56801">
    <property type="entry name" value="Acetyl-CoA synthetase-like"/>
    <property type="match status" value="1"/>
</dbReference>
<dbReference type="InterPro" id="IPR025110">
    <property type="entry name" value="AMP-bd_C"/>
</dbReference>
<evidence type="ECO:0000313" key="6">
    <source>
        <dbReference type="EMBL" id="MEN2990602.1"/>
    </source>
</evidence>
<dbReference type="EMBL" id="JBBKTW010000007">
    <property type="protein sequence ID" value="MEN2990602.1"/>
    <property type="molecule type" value="Genomic_DNA"/>
</dbReference>
<dbReference type="InterPro" id="IPR045851">
    <property type="entry name" value="AMP-bd_C_sf"/>
</dbReference>
<proteinExistence type="inferred from homology"/>
<feature type="region of interest" description="Disordered" evidence="3">
    <location>
        <begin position="556"/>
        <end position="580"/>
    </location>
</feature>
<comment type="caution">
    <text evidence="6">The sequence shown here is derived from an EMBL/GenBank/DDBJ whole genome shotgun (WGS) entry which is preliminary data.</text>
</comment>